<name>A0ABQ3MKE0_9PSEU</name>
<feature type="transmembrane region" description="Helical" evidence="1">
    <location>
        <begin position="61"/>
        <end position="79"/>
    </location>
</feature>
<keyword evidence="1" id="KW-0812">Transmembrane</keyword>
<feature type="transmembrane region" description="Helical" evidence="1">
    <location>
        <begin position="84"/>
        <end position="103"/>
    </location>
</feature>
<protein>
    <submittedName>
        <fullName evidence="2">Uncharacterized protein</fullName>
    </submittedName>
</protein>
<feature type="transmembrane region" description="Helical" evidence="1">
    <location>
        <begin position="115"/>
        <end position="138"/>
    </location>
</feature>
<gene>
    <name evidence="2" type="ORF">GCM10017774_46410</name>
</gene>
<accession>A0ABQ3MKE0</accession>
<comment type="caution">
    <text evidence="2">The sequence shown here is derived from an EMBL/GenBank/DDBJ whole genome shotgun (WGS) entry which is preliminary data.</text>
</comment>
<sequence length="144" mass="14460">MIGRPTAIALIAAGVVLTATAMVLPWYSTAYAGGVEVVVRAWGTEIVDKPGDWPAGELSPWYGVPVVVTLALLVAGIWITRAALAGAAGQVGAAGVVAALVVSERGHALDQQGDFAIGFGLVFLVLGTLVALAGAVALQREAAA</sequence>
<evidence type="ECO:0000313" key="3">
    <source>
        <dbReference type="Proteomes" id="UP000605568"/>
    </source>
</evidence>
<keyword evidence="1" id="KW-0472">Membrane</keyword>
<evidence type="ECO:0000313" key="2">
    <source>
        <dbReference type="EMBL" id="GHH45324.1"/>
    </source>
</evidence>
<reference evidence="3" key="1">
    <citation type="journal article" date="2019" name="Int. J. Syst. Evol. Microbiol.">
        <title>The Global Catalogue of Microorganisms (GCM) 10K type strain sequencing project: providing services to taxonomists for standard genome sequencing and annotation.</title>
        <authorList>
            <consortium name="The Broad Institute Genomics Platform"/>
            <consortium name="The Broad Institute Genome Sequencing Center for Infectious Disease"/>
            <person name="Wu L."/>
            <person name="Ma J."/>
        </authorList>
    </citation>
    <scope>NUCLEOTIDE SEQUENCE [LARGE SCALE GENOMIC DNA]</scope>
    <source>
        <strain evidence="3">CGMCC 4.7367</strain>
    </source>
</reference>
<keyword evidence="1" id="KW-1133">Transmembrane helix</keyword>
<organism evidence="2 3">
    <name type="scientific">Lentzea cavernae</name>
    <dbReference type="NCBI Taxonomy" id="2020703"/>
    <lineage>
        <taxon>Bacteria</taxon>
        <taxon>Bacillati</taxon>
        <taxon>Actinomycetota</taxon>
        <taxon>Actinomycetes</taxon>
        <taxon>Pseudonocardiales</taxon>
        <taxon>Pseudonocardiaceae</taxon>
        <taxon>Lentzea</taxon>
    </lineage>
</organism>
<keyword evidence="3" id="KW-1185">Reference proteome</keyword>
<dbReference type="EMBL" id="BNAR01000006">
    <property type="protein sequence ID" value="GHH45324.1"/>
    <property type="molecule type" value="Genomic_DNA"/>
</dbReference>
<feature type="transmembrane region" description="Helical" evidence="1">
    <location>
        <begin position="7"/>
        <end position="27"/>
    </location>
</feature>
<evidence type="ECO:0000256" key="1">
    <source>
        <dbReference type="SAM" id="Phobius"/>
    </source>
</evidence>
<dbReference type="Proteomes" id="UP000605568">
    <property type="component" value="Unassembled WGS sequence"/>
</dbReference>
<dbReference type="RefSeq" id="WP_191300788.1">
    <property type="nucleotide sequence ID" value="NZ_BNAR01000006.1"/>
</dbReference>
<proteinExistence type="predicted"/>